<keyword evidence="8 13" id="KW-0274">FAD</keyword>
<dbReference type="SUPFAM" id="SSF46977">
    <property type="entry name" value="Succinate dehydrogenase/fumarate reductase flavoprotein C-terminal domain"/>
    <property type="match status" value="1"/>
</dbReference>
<evidence type="ECO:0000256" key="3">
    <source>
        <dbReference type="ARBA" id="ARBA00008562"/>
    </source>
</evidence>
<dbReference type="InterPro" id="IPR003953">
    <property type="entry name" value="FAD-dep_OxRdtase_2_FAD-bd"/>
</dbReference>
<comment type="catalytic activity">
    <reaction evidence="11">
        <text>L-aspartate + O2 = iminosuccinate + H2O2</text>
        <dbReference type="Rhea" id="RHEA:25876"/>
        <dbReference type="ChEBI" id="CHEBI:15379"/>
        <dbReference type="ChEBI" id="CHEBI:16240"/>
        <dbReference type="ChEBI" id="CHEBI:29991"/>
        <dbReference type="ChEBI" id="CHEBI:77875"/>
        <dbReference type="EC" id="1.4.3.16"/>
    </reaction>
    <physiologicalReaction direction="left-to-right" evidence="11">
        <dbReference type="Rhea" id="RHEA:25877"/>
    </physiologicalReaction>
</comment>
<dbReference type="InterPro" id="IPR027477">
    <property type="entry name" value="Succ_DH/fumarate_Rdtase_cat_sf"/>
</dbReference>
<protein>
    <recommendedName>
        <fullName evidence="5 12">L-aspartate oxidase</fullName>
        <ecNumber evidence="4 12">1.4.3.16</ecNumber>
    </recommendedName>
</protein>
<dbReference type="Gene3D" id="3.50.50.60">
    <property type="entry name" value="FAD/NAD(P)-binding domain"/>
    <property type="match status" value="1"/>
</dbReference>
<evidence type="ECO:0000259" key="14">
    <source>
        <dbReference type="Pfam" id="PF00890"/>
    </source>
</evidence>
<feature type="domain" description="FAD-dependent oxidoreductase 2 FAD-binding" evidence="14">
    <location>
        <begin position="5"/>
        <end position="377"/>
    </location>
</feature>
<evidence type="ECO:0000256" key="5">
    <source>
        <dbReference type="ARBA" id="ARBA00021901"/>
    </source>
</evidence>
<comment type="similarity">
    <text evidence="3 13">Belongs to the FAD-dependent oxidoreductase 2 family. NadB subfamily.</text>
</comment>
<evidence type="ECO:0000256" key="13">
    <source>
        <dbReference type="RuleBase" id="RU362049"/>
    </source>
</evidence>
<dbReference type="InterPro" id="IPR037099">
    <property type="entry name" value="Fum_R/Succ_DH_flav-like_C_sf"/>
</dbReference>
<dbReference type="PANTHER" id="PTHR42716">
    <property type="entry name" value="L-ASPARTATE OXIDASE"/>
    <property type="match status" value="1"/>
</dbReference>
<comment type="subcellular location">
    <subcellularLocation>
        <location evidence="13">Cytoplasm</location>
    </subcellularLocation>
</comment>
<dbReference type="PANTHER" id="PTHR42716:SF2">
    <property type="entry name" value="L-ASPARTATE OXIDASE, CHLOROPLASTIC"/>
    <property type="match status" value="1"/>
</dbReference>
<evidence type="ECO:0000256" key="4">
    <source>
        <dbReference type="ARBA" id="ARBA00012173"/>
    </source>
</evidence>
<gene>
    <name evidence="15" type="ORF">LX12_001263</name>
</gene>
<keyword evidence="9 13" id="KW-0560">Oxidoreductase</keyword>
<comment type="cofactor">
    <cofactor evidence="1 13">
        <name>FAD</name>
        <dbReference type="ChEBI" id="CHEBI:57692"/>
    </cofactor>
</comment>
<dbReference type="NCBIfam" id="TIGR00551">
    <property type="entry name" value="nadB"/>
    <property type="match status" value="1"/>
</dbReference>
<sequence>MDVDDLVVVGAGVAGLTAALNAAERGMSVTVVAGARDGSVAGGTSTAYAQGGMAAVATDRGDSLDAHVADTLAAGAGHCDPVAVRSILADGPAAIAELVARGVAFDHDPAGGLARTREGGHGVRRIVHAGGDATGAHLHAALWSAVRHDARIAVRRGLIRDIPVVDGRAVGVIDDDGRFVPARSVVLATGGLGALWTATTNPPSSVGSGIALALRAGATVGDLEFVQFHPTMLFTPGADGRCLLITEALRGEGARLVDADGTSVTAGVHPLGDLAPRDVVASAAHHAMVATGAPCVFLDARHVPDLVRRFPTVTAGVRAAGFDPVRELIPVVPGAHYHCGGVLTDLRARTDVPGLLAAGEVARTGLHGANRLASNSLTEAVVMGLRAAETASEDRTVSARPCVGPTLPDRGIGPSAQVIRAAMTAGAGVDRDALGLRNALDAVVSGGTADTADMALVARAVVTAALARTDSVGCHRRSDGISQGDSDRVITARLDRDTGDLLVSPTVPAGDPVAAV</sequence>
<dbReference type="Gene3D" id="3.90.700.10">
    <property type="entry name" value="Succinate dehydrogenase/fumarate reductase flavoprotein, catalytic domain"/>
    <property type="match status" value="1"/>
</dbReference>
<dbReference type="Pfam" id="PF00890">
    <property type="entry name" value="FAD_binding_2"/>
    <property type="match status" value="1"/>
</dbReference>
<dbReference type="RefSeq" id="WP_253653663.1">
    <property type="nucleotide sequence ID" value="NZ_BAAAOE010000001.1"/>
</dbReference>
<dbReference type="Gene3D" id="1.20.58.100">
    <property type="entry name" value="Fumarate reductase/succinate dehydrogenase flavoprotein-like, C-terminal domain"/>
    <property type="match status" value="1"/>
</dbReference>
<comment type="caution">
    <text evidence="15">The sequence shown here is derived from an EMBL/GenBank/DDBJ whole genome shotgun (WGS) entry which is preliminary data.</text>
</comment>
<dbReference type="SUPFAM" id="SSF56425">
    <property type="entry name" value="Succinate dehydrogenase/fumarate reductase flavoprotein, catalytic domain"/>
    <property type="match status" value="1"/>
</dbReference>
<dbReference type="EC" id="1.4.3.16" evidence="4 12"/>
<keyword evidence="7 13" id="KW-0662">Pyridine nucleotide biosynthesis</keyword>
<comment type="pathway">
    <text evidence="2 13">Cofactor biosynthesis; NAD(+) biosynthesis; iminoaspartate from L-aspartate (oxidase route): step 1/1.</text>
</comment>
<evidence type="ECO:0000256" key="11">
    <source>
        <dbReference type="ARBA" id="ARBA00048305"/>
    </source>
</evidence>
<comment type="function">
    <text evidence="10">Catalyzes the oxidation of L-aspartate to iminoaspartate, the first step in the de novo biosynthesis of NAD(+).</text>
</comment>
<evidence type="ECO:0000256" key="12">
    <source>
        <dbReference type="NCBIfam" id="TIGR00551"/>
    </source>
</evidence>
<evidence type="ECO:0000313" key="16">
    <source>
        <dbReference type="Proteomes" id="UP001205740"/>
    </source>
</evidence>
<name>A0ABT1GYL7_9NOCA</name>
<dbReference type="InterPro" id="IPR005288">
    <property type="entry name" value="NadB"/>
</dbReference>
<accession>A0ABT1GYL7</accession>
<organism evidence="15 16">
    <name type="scientific">Williamsia serinedens</name>
    <dbReference type="NCBI Taxonomy" id="391736"/>
    <lineage>
        <taxon>Bacteria</taxon>
        <taxon>Bacillati</taxon>
        <taxon>Actinomycetota</taxon>
        <taxon>Actinomycetes</taxon>
        <taxon>Mycobacteriales</taxon>
        <taxon>Nocardiaceae</taxon>
        <taxon>Williamsia</taxon>
    </lineage>
</organism>
<evidence type="ECO:0000313" key="15">
    <source>
        <dbReference type="EMBL" id="MCP2160084.1"/>
    </source>
</evidence>
<dbReference type="Proteomes" id="UP001205740">
    <property type="component" value="Unassembled WGS sequence"/>
</dbReference>
<evidence type="ECO:0000256" key="1">
    <source>
        <dbReference type="ARBA" id="ARBA00001974"/>
    </source>
</evidence>
<evidence type="ECO:0000256" key="9">
    <source>
        <dbReference type="ARBA" id="ARBA00023002"/>
    </source>
</evidence>
<keyword evidence="16" id="KW-1185">Reference proteome</keyword>
<dbReference type="InterPro" id="IPR036188">
    <property type="entry name" value="FAD/NAD-bd_sf"/>
</dbReference>
<evidence type="ECO:0000256" key="10">
    <source>
        <dbReference type="ARBA" id="ARBA00029426"/>
    </source>
</evidence>
<keyword evidence="6 13" id="KW-0285">Flavoprotein</keyword>
<evidence type="ECO:0000256" key="7">
    <source>
        <dbReference type="ARBA" id="ARBA00022642"/>
    </source>
</evidence>
<dbReference type="EMBL" id="JAMTCG010000002">
    <property type="protein sequence ID" value="MCP2160084.1"/>
    <property type="molecule type" value="Genomic_DNA"/>
</dbReference>
<proteinExistence type="inferred from homology"/>
<dbReference type="PRINTS" id="PR00368">
    <property type="entry name" value="FADPNR"/>
</dbReference>
<dbReference type="PRINTS" id="PR00411">
    <property type="entry name" value="PNDRDTASEI"/>
</dbReference>
<evidence type="ECO:0000256" key="2">
    <source>
        <dbReference type="ARBA" id="ARBA00004950"/>
    </source>
</evidence>
<reference evidence="15 16" key="1">
    <citation type="submission" date="2022-06" db="EMBL/GenBank/DDBJ databases">
        <title>Genomic Encyclopedia of Archaeal and Bacterial Type Strains, Phase II (KMG-II): from individual species to whole genera.</title>
        <authorList>
            <person name="Goeker M."/>
        </authorList>
    </citation>
    <scope>NUCLEOTIDE SEQUENCE [LARGE SCALE GENOMIC DNA]</scope>
    <source>
        <strain evidence="15 16">DSM 45037</strain>
    </source>
</reference>
<evidence type="ECO:0000256" key="8">
    <source>
        <dbReference type="ARBA" id="ARBA00022827"/>
    </source>
</evidence>
<evidence type="ECO:0000256" key="6">
    <source>
        <dbReference type="ARBA" id="ARBA00022630"/>
    </source>
</evidence>
<dbReference type="SUPFAM" id="SSF51905">
    <property type="entry name" value="FAD/NAD(P)-binding domain"/>
    <property type="match status" value="1"/>
</dbReference>